<evidence type="ECO:0000256" key="5">
    <source>
        <dbReference type="SAM" id="SignalP"/>
    </source>
</evidence>
<evidence type="ECO:0000259" key="7">
    <source>
        <dbReference type="Pfam" id="PF17210"/>
    </source>
</evidence>
<feature type="compositionally biased region" description="Polar residues" evidence="4">
    <location>
        <begin position="1630"/>
        <end position="1646"/>
    </location>
</feature>
<dbReference type="InterPro" id="IPR051172">
    <property type="entry name" value="Chlamydia_OmcB"/>
</dbReference>
<feature type="domain" description="DUF7507" evidence="8">
    <location>
        <begin position="1418"/>
        <end position="1522"/>
    </location>
</feature>
<evidence type="ECO:0000259" key="6">
    <source>
        <dbReference type="Pfam" id="PF01345"/>
    </source>
</evidence>
<evidence type="ECO:0000313" key="9">
    <source>
        <dbReference type="EMBL" id="SPH17037.1"/>
    </source>
</evidence>
<feature type="domain" description="DUF7507" evidence="8">
    <location>
        <begin position="1875"/>
        <end position="1988"/>
    </location>
</feature>
<dbReference type="Pfam" id="PF24346">
    <property type="entry name" value="DUF7507"/>
    <property type="match status" value="4"/>
</dbReference>
<keyword evidence="10" id="KW-1185">Reference proteome</keyword>
<feature type="signal peptide" evidence="5">
    <location>
        <begin position="1"/>
        <end position="16"/>
    </location>
</feature>
<organism evidence="9 10">
    <name type="scientific">Albidovulum aquaemixtae</name>
    <dbReference type="NCBI Taxonomy" id="1542388"/>
    <lineage>
        <taxon>Bacteria</taxon>
        <taxon>Pseudomonadati</taxon>
        <taxon>Pseudomonadota</taxon>
        <taxon>Alphaproteobacteria</taxon>
        <taxon>Rhodobacterales</taxon>
        <taxon>Paracoccaceae</taxon>
        <taxon>Albidovulum</taxon>
    </lineage>
</organism>
<gene>
    <name evidence="9" type="ORF">DEA8626_00551</name>
</gene>
<feature type="compositionally biased region" description="Polar residues" evidence="4">
    <location>
        <begin position="1371"/>
        <end position="1396"/>
    </location>
</feature>
<feature type="domain" description="DUF11" evidence="6">
    <location>
        <begin position="556"/>
        <end position="695"/>
    </location>
</feature>
<dbReference type="SMART" id="SM00710">
    <property type="entry name" value="PbH1"/>
    <property type="match status" value="4"/>
</dbReference>
<evidence type="ECO:0000256" key="3">
    <source>
        <dbReference type="ARBA" id="ARBA00022729"/>
    </source>
</evidence>
<feature type="compositionally biased region" description="Low complexity" evidence="4">
    <location>
        <begin position="669"/>
        <end position="683"/>
    </location>
</feature>
<feature type="domain" description="DUF11" evidence="6">
    <location>
        <begin position="2029"/>
        <end position="2134"/>
    </location>
</feature>
<dbReference type="InterPro" id="IPR047589">
    <property type="entry name" value="DUF11_rpt"/>
</dbReference>
<evidence type="ECO:0000256" key="1">
    <source>
        <dbReference type="ARBA" id="ARBA00004613"/>
    </source>
</evidence>
<feature type="domain" description="DUF11" evidence="6">
    <location>
        <begin position="283"/>
        <end position="403"/>
    </location>
</feature>
<dbReference type="PANTHER" id="PTHR34819:SF3">
    <property type="entry name" value="CELL SURFACE PROTEIN"/>
    <property type="match status" value="1"/>
</dbReference>
<feature type="domain" description="DUF7507" evidence="8">
    <location>
        <begin position="1542"/>
        <end position="1644"/>
    </location>
</feature>
<dbReference type="Proteomes" id="UP000244924">
    <property type="component" value="Unassembled WGS sequence"/>
</dbReference>
<feature type="region of interest" description="Disordered" evidence="4">
    <location>
        <begin position="1371"/>
        <end position="1416"/>
    </location>
</feature>
<feature type="domain" description="DUF11" evidence="6">
    <location>
        <begin position="42"/>
        <end position="151"/>
    </location>
</feature>
<dbReference type="Gene3D" id="2.60.40.740">
    <property type="match status" value="1"/>
</dbReference>
<feature type="domain" description="DUF11" evidence="6">
    <location>
        <begin position="169"/>
        <end position="275"/>
    </location>
</feature>
<dbReference type="InterPro" id="IPR001434">
    <property type="entry name" value="OmcB-like_DUF11"/>
</dbReference>
<feature type="domain" description="DUF11" evidence="6">
    <location>
        <begin position="703"/>
        <end position="830"/>
    </location>
</feature>
<feature type="domain" description="DUF11" evidence="6">
    <location>
        <begin position="979"/>
        <end position="1107"/>
    </location>
</feature>
<dbReference type="InterPro" id="IPR013783">
    <property type="entry name" value="Ig-like_fold"/>
</dbReference>
<feature type="chain" id="PRO_5015329708" description="DUF11 domain-containing protein" evidence="5">
    <location>
        <begin position="17"/>
        <end position="2386"/>
    </location>
</feature>
<name>A0A2R8B379_9RHOB</name>
<accession>A0A2R8B379</accession>
<evidence type="ECO:0000256" key="4">
    <source>
        <dbReference type="SAM" id="MobiDB-lite"/>
    </source>
</evidence>
<dbReference type="EMBL" id="OMOQ01000001">
    <property type="protein sequence ID" value="SPH17037.1"/>
    <property type="molecule type" value="Genomic_DNA"/>
</dbReference>
<evidence type="ECO:0000313" key="10">
    <source>
        <dbReference type="Proteomes" id="UP000244924"/>
    </source>
</evidence>
<protein>
    <recommendedName>
        <fullName evidence="11">DUF11 domain-containing protein</fullName>
    </recommendedName>
</protein>
<evidence type="ECO:0008006" key="11">
    <source>
        <dbReference type="Google" id="ProtNLM"/>
    </source>
</evidence>
<feature type="region of interest" description="Disordered" evidence="4">
    <location>
        <begin position="666"/>
        <end position="689"/>
    </location>
</feature>
<dbReference type="NCBIfam" id="TIGR01451">
    <property type="entry name" value="B_ant_repeat"/>
    <property type="match status" value="10"/>
</dbReference>
<feature type="region of interest" description="Disordered" evidence="4">
    <location>
        <begin position="1630"/>
        <end position="1650"/>
    </location>
</feature>
<feature type="domain" description="DUF7507" evidence="8">
    <location>
        <begin position="1664"/>
        <end position="1759"/>
    </location>
</feature>
<dbReference type="SUPFAM" id="SSF117074">
    <property type="entry name" value="Hypothetical protein PA1324"/>
    <property type="match status" value="1"/>
</dbReference>
<dbReference type="Gene3D" id="2.60.40.10">
    <property type="entry name" value="Immunoglobulins"/>
    <property type="match status" value="6"/>
</dbReference>
<feature type="domain" description="DUF11" evidence="6">
    <location>
        <begin position="841"/>
        <end position="964"/>
    </location>
</feature>
<dbReference type="Pfam" id="PF17210">
    <property type="entry name" value="SdrD_B"/>
    <property type="match status" value="1"/>
</dbReference>
<dbReference type="InterPro" id="IPR033764">
    <property type="entry name" value="Sdr_B"/>
</dbReference>
<dbReference type="PANTHER" id="PTHR34819">
    <property type="entry name" value="LARGE CYSTEINE-RICH PERIPLASMIC PROTEIN OMCB"/>
    <property type="match status" value="1"/>
</dbReference>
<feature type="domain" description="DUF11" evidence="6">
    <location>
        <begin position="415"/>
        <end position="546"/>
    </location>
</feature>
<dbReference type="InterPro" id="IPR006626">
    <property type="entry name" value="PbH1"/>
</dbReference>
<proteinExistence type="predicted"/>
<dbReference type="GO" id="GO:0005576">
    <property type="term" value="C:extracellular region"/>
    <property type="evidence" value="ECO:0007669"/>
    <property type="project" value="UniProtKB-SubCell"/>
</dbReference>
<feature type="domain" description="SD-repeat containing protein B" evidence="7">
    <location>
        <begin position="1115"/>
        <end position="1193"/>
    </location>
</feature>
<evidence type="ECO:0000256" key="2">
    <source>
        <dbReference type="ARBA" id="ARBA00022525"/>
    </source>
</evidence>
<dbReference type="InterPro" id="IPR055354">
    <property type="entry name" value="DUF7507"/>
</dbReference>
<dbReference type="Pfam" id="PF01345">
    <property type="entry name" value="DUF11"/>
    <property type="match status" value="9"/>
</dbReference>
<keyword evidence="3 5" id="KW-0732">Signal</keyword>
<keyword evidence="2" id="KW-0964">Secreted</keyword>
<evidence type="ECO:0000259" key="8">
    <source>
        <dbReference type="Pfam" id="PF24346"/>
    </source>
</evidence>
<sequence length="2386" mass="237965">MSAVLRGFVLIFAAFAATCGGSGRVEAQVVDWVLNLDDIGSDPIAAGGTITYNVRVDNNGTGAAPATTLNLVVPPTTQLLTATGGITGCAPIPTGVAGPGGIAVTCNVPPLVVDATTGLTLGVRTTVSGTVGLQASVPTAGDVNSANNAATENTTVQAGSDFSLNISGPATASSGSTVSYDLIATNSGPNTATSFTFSFPIPSGVTNVTPPSGCTQSASTYSCVIAGPIASGASVTRTFSGQISAAGGSTVTAAASVINVSPTDPIPANNTATAATTITGGSDVSIGKSRSPGGTLLVGAPVTFNLTPRYTGDTPTGLTVTDTVPANYTLGAISAPGWSCSTAGQTVTCIRASGGAAGANVSLGNIVINATAASAGTPPATTNTATIASAGPADPNLTNNSANDGGATITAPVVDLRANKSGPSPALVVVGNSYNFSISTSNVGNAAFFGTAVMTDSLPAGLTVTSYGLNGWTCLPAASVVGPASITCQRVYTSGAPLAPGATTPAVTLTTTATGTGSIVNGMTVSSPNANIADTNTANDTATYSVTGSTGPNSADISVTKSASPGSVVAGDIETFAIEVVNAGPQPSANVNVTDNLTGLINSNAGATGAGFVGVSVAANAASGVSCSSSAAGSTTRRLNCSIATLPVCTAGSTCPVVTVQVRPGGNAGSRTNSANATSTATADPNLGNNTGTASYMVTPRADVTVQKTASPATAVAGQNLTYVVTAQNLANGLSAADNVTVTDTLPAGLTFISATPSTGSCSAAPAANSTTGPGNNAVICNLGTISNGAQQTITIVVRPNNVTRGTTITNNAAVTTSTPETDTTNNSVSRATPVANPALDLQVGKTESVDPVAVGDLTVYSLTVTNNGPSSAENVVVTDQMPPALISYQSHTVPAGGVCSSVPAANSLGGTLTCSFATIPSGQSRVITITARGDAKGTASNQVSITSDEIAAGFDTDPLNNSDIENTTVRTKADVQVVSKTPSSNPVNLRDPFNFVIVVRNNTGPGLDEADNVLVSDTLPANMQLTGNPSAAVASGSASATSCTGASGGTAFTCDLGTMTSGAVVNITVPVRVIAVSSLPQSFTNTASVATSSLDVNPANNSNSGNVGVDSSSLAGTVFYDFNDNGAINGPGDTGLGGVTMTLTGTAFDGAPITQTVTTQPNGSYVFNYVPQGTYTVTRGTVSAANVTNGTNTPGTAGGSATPTTIAGVSLPSNTAATGYLFAVVPTARVGIAKAVQSGPTPNADGSFNVTFRLNVTNFSLEALNAMQVSDPLAGAAPFFGTHASVGAPATDPLARGTYTMLSGPSGTCGGLNGGFNGAGAQTVASGFTLAAGATCQIDIALRVQPTVPQPPLLPSGGRYQNQATVTGTGALSGQTSATNPQLQDLSDNGTNPDPSGNGIANEPGENDPTPVNPSFAPAIALIKTADTSGISNPPVANETVTYAFAITNTGNVTLTNVTLTDILPGIVITGGPIASLAPGVTDTTTFTATYALTQPDVDAGQVTNQATATGDDPFDNPVSDLSGTTNGDDIPLVTPLTAGPAITLIKTATPNFSNPVVVGDTIAYAFTIRNSGNVTLTNVTLTDTLPGIVISGGPIASLAPGATDSTTFTALYTLQQADLDALQVTNQATATGTPPSGPNVSDLSGATAGDDNPTVVPITAAAAINLVKTADDSDFLDGPDPGDQVRYSFAITNTGNVTLTNVTLTDILPGIVISGGPIASLAPRATDTTTYSATYAPTPADFTAGTVNNTATATGFYGPGGTLSVTDVDSASAFVVAIDANPEVFPPFATNGGTTTSMLASDTVRGVPATLSNVTITVITTDPELTLNPATGLVTLASDSPAGTYTVTYEICSIAPPVICDQATETVVQLPLPAIEVTKTQNVVDNGDGVTGVGDRVDYTITVENTGNTPLTNVALTDALTSLTGTPLSLDSGPTFTTASAGSPAGDLQIAETATYTASYTLTIASVTDGGVSNTATATALPIYGPGVIGTPSPISDVSDNGVDSDGNTTDDPTVLRVSASLAPNGLTVTKTTPRGVVERGSVVPYTITVRNDNPVVSGTLNIVDALPPGFLYVANSATLGGAPYPVRVAGRIVTWPNVPVPPLTTVIATVSARVLTGAEPGEHVNTVTIRNPATNGLLAAPATATVRILPEPVFDCGDVIGKVFDDRNRDGYQNAPGPRPITNDDYIAAGKYGGKYGVAPAAAETYGEPGIPGARLAGVDGTIITTDEYGRFHVPCAMLPVDRGSNFILKLDTRSLPAGYRLTTENPRVVRLTRGKMTEMNFGVAITRVVRLDLNDRAFVADAAGKAALSPALVKGIATLLPRIAGEAANLRLVYHLPKYAETEDAERARGLMRLVESHIRETWRDVGRVKLTIEKTIVRTGD</sequence>
<reference evidence="9 10" key="1">
    <citation type="submission" date="2018-03" db="EMBL/GenBank/DDBJ databases">
        <authorList>
            <person name="Keele B.F."/>
        </authorList>
    </citation>
    <scope>NUCLEOTIDE SEQUENCE [LARGE SCALE GENOMIC DNA]</scope>
    <source>
        <strain evidence="9 10">CECT 8626</strain>
    </source>
</reference>
<comment type="subcellular location">
    <subcellularLocation>
        <location evidence="1">Secreted</location>
    </subcellularLocation>
</comment>